<name>A0ABQ9XAZ8_9EUKA</name>
<feature type="compositionally biased region" description="Polar residues" evidence="1">
    <location>
        <begin position="64"/>
        <end position="77"/>
    </location>
</feature>
<sequence length="644" mass="71095">MMDNTNLFKTYLVDRQTSNAQHYLKVQDSIPLFVPHSIILDPKKREMESSREITENQIRLKTNQNNIKVPLLSNPTPKNEDASPPLYENVQKMDQTIPNLTHSSGESSKRRNRSKPHNSCSMPNVSPPEKSQAMSNQPTYFVRPETGSSLFGKPPQINPVILTPVLATKSFPKQDQLTEHTKIPLITTIPVRGDHTLTNISSPLDSTSTAPKDNNLLANRSTSQPKSVSNTTILSQPQKESRSKQNSARTFKNPDGVFVPSKPTHASQPLSFVVEPCSEQPSYAQLPAQTPTHLPYTFVPRPSGSFFIPATTILQPETLFQDPLSTSHKPPHLTAIDRPAVEATSVAADDSSVCDEQQSRHDTSTEDGLDELEDGDDEEYVRYFTERPYNPIHRPIIVNQHAYAQHLLDAAIAEPLFVPDLPQSSQVDPSDIPSYLPELSITPHSSLEGRSPGLLSSTLSTSSRRFADADSLFFPAHISQHSETTTPPFRPSLSTHSSQNMLSAMDEESVLSRSMHSPIHSASDQHGLSVYSSKLAAHDIFNSGISFSKPAEHSLPLQQDIFGLNFLQPSPVSTSRLSKETVLGGPLSEIRFGDDPMSDINTLPREFSNLNLLFPINSHLQLPDDESERFIGVRAADGSMAVDC</sequence>
<organism evidence="2 3">
    <name type="scientific">Blattamonas nauphoetae</name>
    <dbReference type="NCBI Taxonomy" id="2049346"/>
    <lineage>
        <taxon>Eukaryota</taxon>
        <taxon>Metamonada</taxon>
        <taxon>Preaxostyla</taxon>
        <taxon>Oxymonadida</taxon>
        <taxon>Blattamonas</taxon>
    </lineage>
</organism>
<evidence type="ECO:0000313" key="3">
    <source>
        <dbReference type="Proteomes" id="UP001281761"/>
    </source>
</evidence>
<proteinExistence type="predicted"/>
<gene>
    <name evidence="2" type="ORF">BLNAU_16602</name>
</gene>
<feature type="region of interest" description="Disordered" evidence="1">
    <location>
        <begin position="344"/>
        <end position="377"/>
    </location>
</feature>
<feature type="region of interest" description="Disordered" evidence="1">
    <location>
        <begin position="98"/>
        <end position="155"/>
    </location>
</feature>
<feature type="region of interest" description="Disordered" evidence="1">
    <location>
        <begin position="64"/>
        <end position="86"/>
    </location>
</feature>
<comment type="caution">
    <text evidence="2">The sequence shown here is derived from an EMBL/GenBank/DDBJ whole genome shotgun (WGS) entry which is preliminary data.</text>
</comment>
<accession>A0ABQ9XAZ8</accession>
<feature type="region of interest" description="Disordered" evidence="1">
    <location>
        <begin position="195"/>
        <end position="260"/>
    </location>
</feature>
<dbReference type="EMBL" id="JARBJD010000176">
    <property type="protein sequence ID" value="KAK2948437.1"/>
    <property type="molecule type" value="Genomic_DNA"/>
</dbReference>
<evidence type="ECO:0000256" key="1">
    <source>
        <dbReference type="SAM" id="MobiDB-lite"/>
    </source>
</evidence>
<feature type="compositionally biased region" description="Acidic residues" evidence="1">
    <location>
        <begin position="365"/>
        <end position="377"/>
    </location>
</feature>
<feature type="compositionally biased region" description="Polar residues" evidence="1">
    <location>
        <begin position="196"/>
        <end position="250"/>
    </location>
</feature>
<reference evidence="2 3" key="1">
    <citation type="journal article" date="2022" name="bioRxiv">
        <title>Genomics of Preaxostyla Flagellates Illuminates Evolutionary Transitions and the Path Towards Mitochondrial Loss.</title>
        <authorList>
            <person name="Novak L.V.F."/>
            <person name="Treitli S.C."/>
            <person name="Pyrih J."/>
            <person name="Halakuc P."/>
            <person name="Pipaliya S.V."/>
            <person name="Vacek V."/>
            <person name="Brzon O."/>
            <person name="Soukal P."/>
            <person name="Eme L."/>
            <person name="Dacks J.B."/>
            <person name="Karnkowska A."/>
            <person name="Elias M."/>
            <person name="Hampl V."/>
        </authorList>
    </citation>
    <scope>NUCLEOTIDE SEQUENCE [LARGE SCALE GENOMIC DNA]</scope>
    <source>
        <strain evidence="2">NAU3</strain>
        <tissue evidence="2">Gut</tissue>
    </source>
</reference>
<evidence type="ECO:0000313" key="2">
    <source>
        <dbReference type="EMBL" id="KAK2948437.1"/>
    </source>
</evidence>
<protein>
    <submittedName>
        <fullName evidence="2">Uncharacterized protein</fullName>
    </submittedName>
</protein>
<dbReference type="Proteomes" id="UP001281761">
    <property type="component" value="Unassembled WGS sequence"/>
</dbReference>
<keyword evidence="3" id="KW-1185">Reference proteome</keyword>